<dbReference type="Proteomes" id="UP000244880">
    <property type="component" value="Unassembled WGS sequence"/>
</dbReference>
<evidence type="ECO:0000313" key="1">
    <source>
        <dbReference type="EMBL" id="SPH20891.1"/>
    </source>
</evidence>
<gene>
    <name evidence="1" type="ORF">ASD8599_01632</name>
</gene>
<accession>A0A2R8BCZ4</accession>
<evidence type="ECO:0008006" key="3">
    <source>
        <dbReference type="Google" id="ProtNLM"/>
    </source>
</evidence>
<keyword evidence="2" id="KW-1185">Reference proteome</keyword>
<dbReference type="Gene3D" id="1.10.3230.30">
    <property type="entry name" value="Phage gp6-like head-tail connector protein"/>
    <property type="match status" value="1"/>
</dbReference>
<evidence type="ECO:0000313" key="2">
    <source>
        <dbReference type="Proteomes" id="UP000244880"/>
    </source>
</evidence>
<dbReference type="InterPro" id="IPR011738">
    <property type="entry name" value="Phage_CHP"/>
</dbReference>
<dbReference type="RefSeq" id="WP_108828038.1">
    <property type="nucleotide sequence ID" value="NZ_OMOR01000001.1"/>
</dbReference>
<organism evidence="1 2">
    <name type="scientific">Ascidiaceihabitans donghaensis</name>
    <dbReference type="NCBI Taxonomy" id="1510460"/>
    <lineage>
        <taxon>Bacteria</taxon>
        <taxon>Pseudomonadati</taxon>
        <taxon>Pseudomonadota</taxon>
        <taxon>Alphaproteobacteria</taxon>
        <taxon>Rhodobacterales</taxon>
        <taxon>Paracoccaceae</taxon>
        <taxon>Ascidiaceihabitans</taxon>
    </lineage>
</organism>
<dbReference type="EMBL" id="OMOR01000001">
    <property type="protein sequence ID" value="SPH20891.1"/>
    <property type="molecule type" value="Genomic_DNA"/>
</dbReference>
<sequence>MMLIEETTVADAVLPVDAFKAHLRQGTGFGEDTLQDEVLRSFLRASIAAVEARTGKVLLERDFSWTLTIWRDATAQVLPVAPVKAITSVEMVARDGARTAVANDAFWLEQDQQRPRVRATGTCLPRVPHNGSVVLTFLAGYGAAWDDVPADLRQAVLLLASHYYEFRNETSLSDGCMPFGVASLIERYKVMRIWSGGTA</sequence>
<reference evidence="1 2" key="1">
    <citation type="submission" date="2018-03" db="EMBL/GenBank/DDBJ databases">
        <authorList>
            <person name="Keele B.F."/>
        </authorList>
    </citation>
    <scope>NUCLEOTIDE SEQUENCE [LARGE SCALE GENOMIC DNA]</scope>
    <source>
        <strain evidence="1 2">CECT 8599</strain>
    </source>
</reference>
<dbReference type="NCBIfam" id="TIGR02215">
    <property type="entry name" value="phage_chp_gp8"/>
    <property type="match status" value="1"/>
</dbReference>
<dbReference type="CDD" id="cd08054">
    <property type="entry name" value="gp6"/>
    <property type="match status" value="1"/>
</dbReference>
<dbReference type="OrthoDB" id="8478788at2"/>
<dbReference type="NCBIfam" id="TIGR01560">
    <property type="entry name" value="put_DNA_pack"/>
    <property type="match status" value="1"/>
</dbReference>
<protein>
    <recommendedName>
        <fullName evidence="3">Phage gp6-like head-tail connector protein</fullName>
    </recommendedName>
</protein>
<dbReference type="AlphaFoldDB" id="A0A2R8BCZ4"/>
<dbReference type="InterPro" id="IPR006450">
    <property type="entry name" value="Phage_HK97_gp6-like"/>
</dbReference>
<name>A0A2R8BCZ4_9RHOB</name>
<proteinExistence type="predicted"/>